<gene>
    <name evidence="5" type="ORF">LCGC14_1708850</name>
</gene>
<dbReference type="SMART" id="SM00829">
    <property type="entry name" value="PKS_ER"/>
    <property type="match status" value="1"/>
</dbReference>
<dbReference type="PANTHER" id="PTHR43401:SF2">
    <property type="entry name" value="L-THREONINE 3-DEHYDROGENASE"/>
    <property type="match status" value="1"/>
</dbReference>
<dbReference type="InterPro" id="IPR036291">
    <property type="entry name" value="NAD(P)-bd_dom_sf"/>
</dbReference>
<dbReference type="AlphaFoldDB" id="A0A0F9HFD1"/>
<organism evidence="5">
    <name type="scientific">marine sediment metagenome</name>
    <dbReference type="NCBI Taxonomy" id="412755"/>
    <lineage>
        <taxon>unclassified sequences</taxon>
        <taxon>metagenomes</taxon>
        <taxon>ecological metagenomes</taxon>
    </lineage>
</organism>
<dbReference type="Gene3D" id="3.90.180.10">
    <property type="entry name" value="Medium-chain alcohol dehydrogenases, catalytic domain"/>
    <property type="match status" value="1"/>
</dbReference>
<dbReference type="SUPFAM" id="SSF50129">
    <property type="entry name" value="GroES-like"/>
    <property type="match status" value="1"/>
</dbReference>
<dbReference type="Pfam" id="PF00107">
    <property type="entry name" value="ADH_zinc_N"/>
    <property type="match status" value="1"/>
</dbReference>
<dbReference type="EMBL" id="LAZR01015213">
    <property type="protein sequence ID" value="KKM14166.1"/>
    <property type="molecule type" value="Genomic_DNA"/>
</dbReference>
<dbReference type="InterPro" id="IPR013154">
    <property type="entry name" value="ADH-like_N"/>
</dbReference>
<feature type="domain" description="Enoyl reductase (ER)" evidence="4">
    <location>
        <begin position="8"/>
        <end position="343"/>
    </location>
</feature>
<dbReference type="Gene3D" id="3.40.50.720">
    <property type="entry name" value="NAD(P)-binding Rossmann-like Domain"/>
    <property type="match status" value="1"/>
</dbReference>
<dbReference type="GO" id="GO:0046872">
    <property type="term" value="F:metal ion binding"/>
    <property type="evidence" value="ECO:0007669"/>
    <property type="project" value="UniProtKB-KW"/>
</dbReference>
<reference evidence="5" key="1">
    <citation type="journal article" date="2015" name="Nature">
        <title>Complex archaea that bridge the gap between prokaryotes and eukaryotes.</title>
        <authorList>
            <person name="Spang A."/>
            <person name="Saw J.H."/>
            <person name="Jorgensen S.L."/>
            <person name="Zaremba-Niedzwiedzka K."/>
            <person name="Martijn J."/>
            <person name="Lind A.E."/>
            <person name="van Eijk R."/>
            <person name="Schleper C."/>
            <person name="Guy L."/>
            <person name="Ettema T.J."/>
        </authorList>
    </citation>
    <scope>NUCLEOTIDE SEQUENCE</scope>
</reference>
<keyword evidence="2" id="KW-0862">Zinc</keyword>
<evidence type="ECO:0000256" key="2">
    <source>
        <dbReference type="ARBA" id="ARBA00022833"/>
    </source>
</evidence>
<keyword evidence="3" id="KW-0560">Oxidoreductase</keyword>
<dbReference type="Pfam" id="PF08240">
    <property type="entry name" value="ADH_N"/>
    <property type="match status" value="1"/>
</dbReference>
<accession>A0A0F9HFD1</accession>
<dbReference type="InterPro" id="IPR011032">
    <property type="entry name" value="GroES-like_sf"/>
</dbReference>
<dbReference type="InterPro" id="IPR013149">
    <property type="entry name" value="ADH-like_C"/>
</dbReference>
<evidence type="ECO:0000256" key="1">
    <source>
        <dbReference type="ARBA" id="ARBA00022723"/>
    </source>
</evidence>
<dbReference type="InterPro" id="IPR050129">
    <property type="entry name" value="Zn_alcohol_dh"/>
</dbReference>
<evidence type="ECO:0000256" key="3">
    <source>
        <dbReference type="ARBA" id="ARBA00023002"/>
    </source>
</evidence>
<dbReference type="SUPFAM" id="SSF51735">
    <property type="entry name" value="NAD(P)-binding Rossmann-fold domains"/>
    <property type="match status" value="1"/>
</dbReference>
<evidence type="ECO:0000259" key="4">
    <source>
        <dbReference type="SMART" id="SM00829"/>
    </source>
</evidence>
<name>A0A0F9HFD1_9ZZZZ</name>
<comment type="caution">
    <text evidence="5">The sequence shown here is derived from an EMBL/GenBank/DDBJ whole genome shotgun (WGS) entry which is preliminary data.</text>
</comment>
<proteinExistence type="predicted"/>
<keyword evidence="1" id="KW-0479">Metal-binding</keyword>
<dbReference type="GO" id="GO:0016491">
    <property type="term" value="F:oxidoreductase activity"/>
    <property type="evidence" value="ECO:0007669"/>
    <property type="project" value="UniProtKB-KW"/>
</dbReference>
<dbReference type="InterPro" id="IPR020843">
    <property type="entry name" value="ER"/>
</dbReference>
<dbReference type="PANTHER" id="PTHR43401">
    <property type="entry name" value="L-THREONINE 3-DEHYDROGENASE"/>
    <property type="match status" value="1"/>
</dbReference>
<evidence type="ECO:0000313" key="5">
    <source>
        <dbReference type="EMBL" id="KKM14166.1"/>
    </source>
</evidence>
<sequence>MKAAFLTGVQSIELREAPHPKPSRGGLIVKVKACAICATDVKMYKYGYSAAKFPLTPGHELAGTIAQVGENTRGYQEGDKVTVAPNIPCGKCFCCQRGMQTSCEKLQTIGIHRDGGFAQYVAIPAQAVEQGCVMPVPEGISFEEAALIDPASCAINAAELSRVKVGDVVVVIGAGPLGCLNVEVSRAFGAEKIILVQRSLSRLKEAEFTAADVYISPLKEDIVARVMKETKARGADVVIVACGSGQAQEEALKMVASRGNVNLFGGLPKDSPFIKFDSNLIHYKEAFVIGTHGGSTRQCKMALDMIASGKIKAKEYISTRLNLADFPRAIKLAEQRKGLKIFINPSP</sequence>
<protein>
    <recommendedName>
        <fullName evidence="4">Enoyl reductase (ER) domain-containing protein</fullName>
    </recommendedName>
</protein>